<name>A0A7C9E825_OPUST</name>
<evidence type="ECO:0000259" key="2">
    <source>
        <dbReference type="Pfam" id="PF24756"/>
    </source>
</evidence>
<dbReference type="EMBL" id="GISG01213173">
    <property type="protein sequence ID" value="MBA4661640.1"/>
    <property type="molecule type" value="Transcribed_RNA"/>
</dbReference>
<accession>A0A7C9E825</accession>
<feature type="domain" description="CWZF3/5/7 THD" evidence="2">
    <location>
        <begin position="2"/>
        <end position="183"/>
    </location>
</feature>
<protein>
    <recommendedName>
        <fullName evidence="2">CWZF3/5/7 THD domain-containing protein</fullName>
    </recommendedName>
</protein>
<evidence type="ECO:0000313" key="3">
    <source>
        <dbReference type="EMBL" id="MBA4661640.1"/>
    </source>
</evidence>
<dbReference type="AlphaFoldDB" id="A0A7C9E825"/>
<feature type="compositionally biased region" description="Polar residues" evidence="1">
    <location>
        <begin position="79"/>
        <end position="89"/>
    </location>
</feature>
<dbReference type="PANTHER" id="PTHR46524:SF7">
    <property type="entry name" value="CW-TYPE ZINC FINGER"/>
    <property type="match status" value="1"/>
</dbReference>
<feature type="region of interest" description="Disordered" evidence="1">
    <location>
        <begin position="69"/>
        <end position="99"/>
    </location>
</feature>
<dbReference type="InterPro" id="IPR055300">
    <property type="entry name" value="CWZF3/5/7"/>
</dbReference>
<dbReference type="Pfam" id="PF24756">
    <property type="entry name" value="THD_CWZF3-5-7"/>
    <property type="match status" value="1"/>
</dbReference>
<sequence>MAESVEIYSSTAKLCAFCAREYERSNDMATAALAYKCMEVAYMRVICISHQSANRDGHELQTVLRIVPPEESPSSSASDVDNLNNSATGNKAPPVRSSESPQLAADLVITAGNRPNFERLLSFAQNVNLAMEASRKSRIAFTAANIGMDQLDSKEGTTSVQRALNFNFHDVDGLLRLVRLAKDVTSD</sequence>
<reference evidence="3" key="1">
    <citation type="journal article" date="2013" name="J. Plant Res.">
        <title>Effect of fungi and light on seed germination of three Opuntia species from semiarid lands of central Mexico.</title>
        <authorList>
            <person name="Delgado-Sanchez P."/>
            <person name="Jimenez-Bremont J.F."/>
            <person name="Guerrero-Gonzalez Mde L."/>
            <person name="Flores J."/>
        </authorList>
    </citation>
    <scope>NUCLEOTIDE SEQUENCE</scope>
    <source>
        <tissue evidence="3">Cladode</tissue>
    </source>
</reference>
<evidence type="ECO:0000256" key="1">
    <source>
        <dbReference type="SAM" id="MobiDB-lite"/>
    </source>
</evidence>
<dbReference type="InterPro" id="IPR056406">
    <property type="entry name" value="THD_CWZF3/5/7"/>
</dbReference>
<organism evidence="3">
    <name type="scientific">Opuntia streptacantha</name>
    <name type="common">Prickly pear cactus</name>
    <name type="synonym">Opuntia cardona</name>
    <dbReference type="NCBI Taxonomy" id="393608"/>
    <lineage>
        <taxon>Eukaryota</taxon>
        <taxon>Viridiplantae</taxon>
        <taxon>Streptophyta</taxon>
        <taxon>Embryophyta</taxon>
        <taxon>Tracheophyta</taxon>
        <taxon>Spermatophyta</taxon>
        <taxon>Magnoliopsida</taxon>
        <taxon>eudicotyledons</taxon>
        <taxon>Gunneridae</taxon>
        <taxon>Pentapetalae</taxon>
        <taxon>Caryophyllales</taxon>
        <taxon>Cactineae</taxon>
        <taxon>Cactaceae</taxon>
        <taxon>Opuntioideae</taxon>
        <taxon>Opuntia</taxon>
    </lineage>
</organism>
<proteinExistence type="predicted"/>
<dbReference type="PANTHER" id="PTHR46524">
    <property type="entry name" value="CW-TYPE ZINC FINGER"/>
    <property type="match status" value="1"/>
</dbReference>
<reference evidence="3" key="2">
    <citation type="submission" date="2020-07" db="EMBL/GenBank/DDBJ databases">
        <authorList>
            <person name="Vera ALvarez R."/>
            <person name="Arias-Moreno D.M."/>
            <person name="Jimenez-Jacinto V."/>
            <person name="Jimenez-Bremont J.F."/>
            <person name="Swaminathan K."/>
            <person name="Moose S.P."/>
            <person name="Guerrero-Gonzalez M.L."/>
            <person name="Marino-Ramirez L."/>
            <person name="Landsman D."/>
            <person name="Rodriguez-Kessler M."/>
            <person name="Delgado-Sanchez P."/>
        </authorList>
    </citation>
    <scope>NUCLEOTIDE SEQUENCE</scope>
    <source>
        <tissue evidence="3">Cladode</tissue>
    </source>
</reference>